<dbReference type="GO" id="GO:0016818">
    <property type="term" value="F:hydrolase activity, acting on acid anhydrides, in phosphorus-containing anhydrides"/>
    <property type="evidence" value="ECO:0007669"/>
    <property type="project" value="InterPro"/>
</dbReference>
<name>A0A1I0MC46_9BACT</name>
<evidence type="ECO:0000313" key="4">
    <source>
        <dbReference type="EMBL" id="SEV86065.1"/>
    </source>
</evidence>
<dbReference type="RefSeq" id="WP_091914537.1">
    <property type="nucleotide sequence ID" value="NZ_FOIQ01000001.1"/>
</dbReference>
<protein>
    <submittedName>
        <fullName evidence="4">HIRAN domain-containing protein</fullName>
    </submittedName>
</protein>
<keyword evidence="2" id="KW-0378">Hydrolase</keyword>
<evidence type="ECO:0000256" key="1">
    <source>
        <dbReference type="ARBA" id="ARBA00022723"/>
    </source>
</evidence>
<dbReference type="Pfam" id="PF08797">
    <property type="entry name" value="HIRAN"/>
    <property type="match status" value="1"/>
</dbReference>
<evidence type="ECO:0000313" key="5">
    <source>
        <dbReference type="Proteomes" id="UP000199373"/>
    </source>
</evidence>
<evidence type="ECO:0000259" key="3">
    <source>
        <dbReference type="SMART" id="SM00910"/>
    </source>
</evidence>
<keyword evidence="1" id="KW-0479">Metal-binding</keyword>
<feature type="domain" description="HIRAN" evidence="3">
    <location>
        <begin position="31"/>
        <end position="130"/>
    </location>
</feature>
<dbReference type="AlphaFoldDB" id="A0A1I0MC46"/>
<sequence>MDNQIVKISPELLEMMGSKLPNSLQPFSREIFLLDIIVAGTTHCPQIAQVYPHLKKGMVLRMQRQPTNKHDKNAIAILYEKIRIGYVPRELNLIISRLMDAGKAFFCRIEDVELVDNYWVKINSKIYMVE</sequence>
<dbReference type="InterPro" id="IPR014905">
    <property type="entry name" value="HIRAN"/>
</dbReference>
<dbReference type="Gene3D" id="3.30.70.2330">
    <property type="match status" value="1"/>
</dbReference>
<dbReference type="Proteomes" id="UP000199373">
    <property type="component" value="Unassembled WGS sequence"/>
</dbReference>
<accession>A0A1I0MC46</accession>
<dbReference type="GO" id="GO:0008270">
    <property type="term" value="F:zinc ion binding"/>
    <property type="evidence" value="ECO:0007669"/>
    <property type="project" value="InterPro"/>
</dbReference>
<proteinExistence type="predicted"/>
<dbReference type="EMBL" id="FOIQ01000001">
    <property type="protein sequence ID" value="SEV86065.1"/>
    <property type="molecule type" value="Genomic_DNA"/>
</dbReference>
<keyword evidence="5" id="KW-1185">Reference proteome</keyword>
<dbReference type="GO" id="GO:0003676">
    <property type="term" value="F:nucleic acid binding"/>
    <property type="evidence" value="ECO:0007669"/>
    <property type="project" value="InterPro"/>
</dbReference>
<organism evidence="4 5">
    <name type="scientific">Prevotella aff. ruminicola Tc2-24</name>
    <dbReference type="NCBI Taxonomy" id="81582"/>
    <lineage>
        <taxon>Bacteria</taxon>
        <taxon>Pseudomonadati</taxon>
        <taxon>Bacteroidota</taxon>
        <taxon>Bacteroidia</taxon>
        <taxon>Bacteroidales</taxon>
        <taxon>Prevotellaceae</taxon>
        <taxon>Prevotella</taxon>
    </lineage>
</organism>
<dbReference type="SMART" id="SM00910">
    <property type="entry name" value="HIRAN"/>
    <property type="match status" value="1"/>
</dbReference>
<gene>
    <name evidence="4" type="ORF">SAMN04487850_0544</name>
</gene>
<reference evidence="4 5" key="1">
    <citation type="submission" date="2016-10" db="EMBL/GenBank/DDBJ databases">
        <authorList>
            <person name="de Groot N.N."/>
        </authorList>
    </citation>
    <scope>NUCLEOTIDE SEQUENCE [LARGE SCALE GENOMIC DNA]</scope>
    <source>
        <strain evidence="4 5">TC2-24</strain>
    </source>
</reference>
<evidence type="ECO:0000256" key="2">
    <source>
        <dbReference type="ARBA" id="ARBA00022801"/>
    </source>
</evidence>